<evidence type="ECO:0000256" key="2">
    <source>
        <dbReference type="SAM" id="MobiDB-lite"/>
    </source>
</evidence>
<keyword evidence="1" id="KW-0507">mRNA processing</keyword>
<dbReference type="EMBL" id="KZ857901">
    <property type="protein sequence ID" value="RDX39415.1"/>
    <property type="molecule type" value="Genomic_DNA"/>
</dbReference>
<feature type="compositionally biased region" description="Low complexity" evidence="2">
    <location>
        <begin position="34"/>
        <end position="86"/>
    </location>
</feature>
<reference evidence="3 4" key="1">
    <citation type="journal article" date="2018" name="Biotechnol. Biofuels">
        <title>Integrative visual omics of the white-rot fungus Polyporus brumalis exposes the biotechnological potential of its oxidative enzymes for delignifying raw plant biomass.</title>
        <authorList>
            <person name="Miyauchi S."/>
            <person name="Rancon A."/>
            <person name="Drula E."/>
            <person name="Hage H."/>
            <person name="Chaduli D."/>
            <person name="Favel A."/>
            <person name="Grisel S."/>
            <person name="Henrissat B."/>
            <person name="Herpoel-Gimbert I."/>
            <person name="Ruiz-Duenas F.J."/>
            <person name="Chevret D."/>
            <person name="Hainaut M."/>
            <person name="Lin J."/>
            <person name="Wang M."/>
            <person name="Pangilinan J."/>
            <person name="Lipzen A."/>
            <person name="Lesage-Meessen L."/>
            <person name="Navarro D."/>
            <person name="Riley R."/>
            <person name="Grigoriev I.V."/>
            <person name="Zhou S."/>
            <person name="Raouche S."/>
            <person name="Rosso M.N."/>
        </authorList>
    </citation>
    <scope>NUCLEOTIDE SEQUENCE [LARGE SCALE GENOMIC DNA]</scope>
    <source>
        <strain evidence="3 4">BRFM 1820</strain>
    </source>
</reference>
<evidence type="ECO:0000313" key="4">
    <source>
        <dbReference type="Proteomes" id="UP000256964"/>
    </source>
</evidence>
<feature type="compositionally biased region" description="Basic and acidic residues" evidence="2">
    <location>
        <begin position="20"/>
        <end position="33"/>
    </location>
</feature>
<dbReference type="GO" id="GO:0006397">
    <property type="term" value="P:mRNA processing"/>
    <property type="evidence" value="ECO:0007669"/>
    <property type="project" value="UniProtKB-KW"/>
</dbReference>
<dbReference type="InterPro" id="IPR036875">
    <property type="entry name" value="Znf_CCHC_sf"/>
</dbReference>
<name>A0A371CGK9_9APHY</name>
<feature type="region of interest" description="Disordered" evidence="2">
    <location>
        <begin position="135"/>
        <end position="157"/>
    </location>
</feature>
<dbReference type="GO" id="GO:0008270">
    <property type="term" value="F:zinc ion binding"/>
    <property type="evidence" value="ECO:0007669"/>
    <property type="project" value="InterPro"/>
</dbReference>
<accession>A0A371CGK9</accession>
<feature type="region of interest" description="Disordered" evidence="2">
    <location>
        <begin position="17"/>
        <end position="95"/>
    </location>
</feature>
<evidence type="ECO:0008006" key="5">
    <source>
        <dbReference type="Google" id="ProtNLM"/>
    </source>
</evidence>
<dbReference type="OrthoDB" id="5552562at2759"/>
<proteinExistence type="predicted"/>
<dbReference type="STRING" id="139420.A0A371CGK9"/>
<gene>
    <name evidence="3" type="ORF">OH76DRAFT_1367553</name>
</gene>
<protein>
    <recommendedName>
        <fullName evidence="5">CCHC-type domain-containing protein</fullName>
    </recommendedName>
</protein>
<feature type="non-terminal residue" evidence="3">
    <location>
        <position position="1"/>
    </location>
</feature>
<evidence type="ECO:0000256" key="1">
    <source>
        <dbReference type="ARBA" id="ARBA00022664"/>
    </source>
</evidence>
<dbReference type="Proteomes" id="UP000256964">
    <property type="component" value="Unassembled WGS sequence"/>
</dbReference>
<organism evidence="3 4">
    <name type="scientific">Lentinus brumalis</name>
    <dbReference type="NCBI Taxonomy" id="2498619"/>
    <lineage>
        <taxon>Eukaryota</taxon>
        <taxon>Fungi</taxon>
        <taxon>Dikarya</taxon>
        <taxon>Basidiomycota</taxon>
        <taxon>Agaricomycotina</taxon>
        <taxon>Agaricomycetes</taxon>
        <taxon>Polyporales</taxon>
        <taxon>Polyporaceae</taxon>
        <taxon>Lentinus</taxon>
    </lineage>
</organism>
<sequence length="157" mass="16622">IGKPKDLHKLRELAQSIDAHYWERRTEQIRETRTSTSGSKSPPTPNLLTSSYPSQSSGSSTSPGNSAQKSPAKPATPKTPAKTAKPYADKLGKDGKLTPEERQRCFAANLCLFCGGPGHTADVCPTRTAAQVRAAQAQTLGAPAHPDNTPGTAESKN</sequence>
<dbReference type="SUPFAM" id="SSF57756">
    <property type="entry name" value="Retrovirus zinc finger-like domains"/>
    <property type="match status" value="1"/>
</dbReference>
<dbReference type="GO" id="GO:0003676">
    <property type="term" value="F:nucleic acid binding"/>
    <property type="evidence" value="ECO:0007669"/>
    <property type="project" value="InterPro"/>
</dbReference>
<keyword evidence="4" id="KW-1185">Reference proteome</keyword>
<evidence type="ECO:0000313" key="3">
    <source>
        <dbReference type="EMBL" id="RDX39415.1"/>
    </source>
</evidence>
<dbReference type="AlphaFoldDB" id="A0A371CGK9"/>